<evidence type="ECO:0008006" key="4">
    <source>
        <dbReference type="Google" id="ProtNLM"/>
    </source>
</evidence>
<keyword evidence="3" id="KW-1185">Reference proteome</keyword>
<dbReference type="InterPro" id="IPR011050">
    <property type="entry name" value="Pectin_lyase_fold/virulence"/>
</dbReference>
<evidence type="ECO:0000313" key="3">
    <source>
        <dbReference type="Proteomes" id="UP000320390"/>
    </source>
</evidence>
<organism evidence="2 3">
    <name type="scientific">Saltatorellus ferox</name>
    <dbReference type="NCBI Taxonomy" id="2528018"/>
    <lineage>
        <taxon>Bacteria</taxon>
        <taxon>Pseudomonadati</taxon>
        <taxon>Planctomycetota</taxon>
        <taxon>Planctomycetia</taxon>
        <taxon>Planctomycetia incertae sedis</taxon>
        <taxon>Saltatorellus</taxon>
    </lineage>
</organism>
<dbReference type="AlphaFoldDB" id="A0A518EXZ0"/>
<evidence type="ECO:0000256" key="1">
    <source>
        <dbReference type="SAM" id="SignalP"/>
    </source>
</evidence>
<dbReference type="Proteomes" id="UP000320390">
    <property type="component" value="Chromosome"/>
</dbReference>
<feature type="chain" id="PRO_5022106561" description="DUF1565 domain-containing protein" evidence="1">
    <location>
        <begin position="20"/>
        <end position="405"/>
    </location>
</feature>
<proteinExistence type="predicted"/>
<dbReference type="SUPFAM" id="SSF51126">
    <property type="entry name" value="Pectin lyase-like"/>
    <property type="match status" value="1"/>
</dbReference>
<feature type="signal peptide" evidence="1">
    <location>
        <begin position="1"/>
        <end position="19"/>
    </location>
</feature>
<sequence length="405" mass="42041" precursor="true">MGAVVGSLLAGLASVPAAAQTFIIDDTPGAGVDFPSIQAALAVVPSGSVLDVRAGSYDGFLLDRHMTIIGESPGSVRVTSLVEIHGLGIGATTVLSRLTLENDVDVFDVGPTVLLDNLVFSWPAGTWAGDLTVQNSSDVRMARVQFPTLVVTDSRVQASASYFAGRDRNPYPGRGESGVRIEGAFLVHLDHCVAVGAEGDPCYDPGGCFMQQISAGSGGHGVEVGPHATLRAVRSNLVAGWYGTDDACACQFFLAVSGDPLVVEGRAELWDNQTDLGSPGSNYSPSYVVHPGGSADESVPYPSLSATNAGPQQTSITLAFDAEPGSSRRMIVGRQPVLAPIPGLTIGRLVTTHRLASLGESIQGSEQLSFPQPPWSLGVVFHAQVSRTMASGATELSNSISIVAR</sequence>
<name>A0A518EXZ0_9BACT</name>
<gene>
    <name evidence="2" type="ORF">Poly30_45210</name>
</gene>
<keyword evidence="1" id="KW-0732">Signal</keyword>
<protein>
    <recommendedName>
        <fullName evidence="4">DUF1565 domain-containing protein</fullName>
    </recommendedName>
</protein>
<accession>A0A518EXZ0</accession>
<evidence type="ECO:0000313" key="2">
    <source>
        <dbReference type="EMBL" id="QDV08965.1"/>
    </source>
</evidence>
<dbReference type="EMBL" id="CP036434">
    <property type="protein sequence ID" value="QDV08965.1"/>
    <property type="molecule type" value="Genomic_DNA"/>
</dbReference>
<reference evidence="2 3" key="1">
    <citation type="submission" date="2019-02" db="EMBL/GenBank/DDBJ databases">
        <title>Deep-cultivation of Planctomycetes and their phenomic and genomic characterization uncovers novel biology.</title>
        <authorList>
            <person name="Wiegand S."/>
            <person name="Jogler M."/>
            <person name="Boedeker C."/>
            <person name="Pinto D."/>
            <person name="Vollmers J."/>
            <person name="Rivas-Marin E."/>
            <person name="Kohn T."/>
            <person name="Peeters S.H."/>
            <person name="Heuer A."/>
            <person name="Rast P."/>
            <person name="Oberbeckmann S."/>
            <person name="Bunk B."/>
            <person name="Jeske O."/>
            <person name="Meyerdierks A."/>
            <person name="Storesund J.E."/>
            <person name="Kallscheuer N."/>
            <person name="Luecker S."/>
            <person name="Lage O.M."/>
            <person name="Pohl T."/>
            <person name="Merkel B.J."/>
            <person name="Hornburger P."/>
            <person name="Mueller R.-W."/>
            <person name="Bruemmer F."/>
            <person name="Labrenz M."/>
            <person name="Spormann A.M."/>
            <person name="Op den Camp H."/>
            <person name="Overmann J."/>
            <person name="Amann R."/>
            <person name="Jetten M.S.M."/>
            <person name="Mascher T."/>
            <person name="Medema M.H."/>
            <person name="Devos D.P."/>
            <person name="Kaster A.-K."/>
            <person name="Ovreas L."/>
            <person name="Rohde M."/>
            <person name="Galperin M.Y."/>
            <person name="Jogler C."/>
        </authorList>
    </citation>
    <scope>NUCLEOTIDE SEQUENCE [LARGE SCALE GENOMIC DNA]</scope>
    <source>
        <strain evidence="2 3">Poly30</strain>
    </source>
</reference>